<dbReference type="SUPFAM" id="SSF103473">
    <property type="entry name" value="MFS general substrate transporter"/>
    <property type="match status" value="1"/>
</dbReference>
<dbReference type="PANTHER" id="PTHR23512">
    <property type="entry name" value="MAJOR FACILITATOR SUPERFAMILY DOMAIN-CONTAINING PROTEIN 1"/>
    <property type="match status" value="1"/>
</dbReference>
<dbReference type="InterPro" id="IPR036259">
    <property type="entry name" value="MFS_trans_sf"/>
</dbReference>
<feature type="transmembrane region" description="Helical" evidence="2">
    <location>
        <begin position="40"/>
        <end position="59"/>
    </location>
</feature>
<keyword evidence="2" id="KW-0812">Transmembrane</keyword>
<proteinExistence type="predicted"/>
<reference evidence="3 4" key="1">
    <citation type="submission" date="2016-11" db="EMBL/GenBank/DDBJ databases">
        <title>Draft Genome Assembly of Colletotrichum chlorophyti a pathogen of herbaceous plants.</title>
        <authorList>
            <person name="Gan P."/>
            <person name="Narusaka M."/>
            <person name="Tsushima A."/>
            <person name="Narusaka Y."/>
            <person name="Takano Y."/>
            <person name="Shirasu K."/>
        </authorList>
    </citation>
    <scope>NUCLEOTIDE SEQUENCE [LARGE SCALE GENOMIC DNA]</scope>
    <source>
        <strain evidence="3 4">NTL11</strain>
    </source>
</reference>
<keyword evidence="2" id="KW-0472">Membrane</keyword>
<gene>
    <name evidence="3" type="ORF">CCHL11_02427</name>
</gene>
<feature type="compositionally biased region" description="Basic and acidic residues" evidence="1">
    <location>
        <begin position="1"/>
        <end position="16"/>
    </location>
</feature>
<feature type="transmembrane region" description="Helical" evidence="2">
    <location>
        <begin position="232"/>
        <end position="252"/>
    </location>
</feature>
<accession>A0A1Q8S5S7</accession>
<sequence>MNAHADPESRGDKQPEDLVNELPDSSASTASEEHKPHPPLYWKLMAVMLISCISFGSSWSSGITGALKSTLKKELDINNKQFSLLEASEDFMVTLLILSSGIVTDRIGGASAMVYGKSADTMAVKSLRRNESHLVLYADGSLGNIIYSIGSIIVAAAAQIRSFKLMIGGRVILALGDIATQVAQYKVFSSWFSPNNGFASTLGLELGIKKIGGFVGKSSANVIAKNTGNFAWVFWIAVFMNVFTNVLTFVFYRFNTFAHKKFGNMTDPATGEKLTEKSKKFQPKKVLELPWVFWAIMAFSLFETSTAIVFTQNATELAEKRFKTDSITAGWYSATIQYAGFFLVPCIGAFIDLLGNRITLLAICGLGVFLAMALVNWASDIKGTAAAFGIYAVAFTLGPTAIIDSIRTSMWHQSVFGSAYAVKIAMNNAMNIVVRVITGAIQDADNDSYDRVVIVYVVLAAASVAVSIMLILLSWWSIDLGNLQWTRKQRIANGELWNERKRAFHEENGARNKLISKVCFGALVLLVIGAWSAYFWGVATGNNS</sequence>
<feature type="transmembrane region" description="Helical" evidence="2">
    <location>
        <begin position="424"/>
        <end position="441"/>
    </location>
</feature>
<feature type="transmembrane region" description="Helical" evidence="2">
    <location>
        <begin position="385"/>
        <end position="403"/>
    </location>
</feature>
<feature type="transmembrane region" description="Helical" evidence="2">
    <location>
        <begin position="330"/>
        <end position="351"/>
    </location>
</feature>
<feature type="transmembrane region" description="Helical" evidence="2">
    <location>
        <begin position="289"/>
        <end position="310"/>
    </location>
</feature>
<name>A0A1Q8S5S7_9PEZI</name>
<dbReference type="InterPro" id="IPR052187">
    <property type="entry name" value="MFSD1"/>
</dbReference>
<comment type="caution">
    <text evidence="3">The sequence shown here is derived from an EMBL/GenBank/DDBJ whole genome shotgun (WGS) entry which is preliminary data.</text>
</comment>
<keyword evidence="4" id="KW-1185">Reference proteome</keyword>
<dbReference type="STRING" id="708187.A0A1Q8S5S7"/>
<dbReference type="PANTHER" id="PTHR23512:SF12">
    <property type="entry name" value="TRANSPORTER, PUTATIVE (AFU_ORTHOLOGUE AFUA_4G00260)-RELATED"/>
    <property type="match status" value="1"/>
</dbReference>
<evidence type="ECO:0000313" key="3">
    <source>
        <dbReference type="EMBL" id="OLN96795.1"/>
    </source>
</evidence>
<dbReference type="AlphaFoldDB" id="A0A1Q8S5S7"/>
<feature type="transmembrane region" description="Helical" evidence="2">
    <location>
        <begin position="518"/>
        <end position="539"/>
    </location>
</feature>
<feature type="region of interest" description="Disordered" evidence="1">
    <location>
        <begin position="1"/>
        <end position="35"/>
    </location>
</feature>
<feature type="transmembrane region" description="Helical" evidence="2">
    <location>
        <begin position="453"/>
        <end position="478"/>
    </location>
</feature>
<dbReference type="Gene3D" id="1.20.1250.20">
    <property type="entry name" value="MFS general substrate transporter like domains"/>
    <property type="match status" value="2"/>
</dbReference>
<evidence type="ECO:0000256" key="1">
    <source>
        <dbReference type="SAM" id="MobiDB-lite"/>
    </source>
</evidence>
<protein>
    <submittedName>
        <fullName evidence="3">Major facilitator superfamily domain-containing protein 1</fullName>
    </submittedName>
</protein>
<evidence type="ECO:0000256" key="2">
    <source>
        <dbReference type="SAM" id="Phobius"/>
    </source>
</evidence>
<organism evidence="3 4">
    <name type="scientific">Colletotrichum chlorophyti</name>
    <dbReference type="NCBI Taxonomy" id="708187"/>
    <lineage>
        <taxon>Eukaryota</taxon>
        <taxon>Fungi</taxon>
        <taxon>Dikarya</taxon>
        <taxon>Ascomycota</taxon>
        <taxon>Pezizomycotina</taxon>
        <taxon>Sordariomycetes</taxon>
        <taxon>Hypocreomycetidae</taxon>
        <taxon>Glomerellales</taxon>
        <taxon>Glomerellaceae</taxon>
        <taxon>Colletotrichum</taxon>
    </lineage>
</organism>
<dbReference type="EMBL" id="MPGH01000014">
    <property type="protein sequence ID" value="OLN96795.1"/>
    <property type="molecule type" value="Genomic_DNA"/>
</dbReference>
<dbReference type="OrthoDB" id="424834at2759"/>
<dbReference type="Proteomes" id="UP000186583">
    <property type="component" value="Unassembled WGS sequence"/>
</dbReference>
<evidence type="ECO:0000313" key="4">
    <source>
        <dbReference type="Proteomes" id="UP000186583"/>
    </source>
</evidence>
<feature type="transmembrane region" description="Helical" evidence="2">
    <location>
        <begin position="358"/>
        <end position="379"/>
    </location>
</feature>
<keyword evidence="2" id="KW-1133">Transmembrane helix</keyword>
<feature type="transmembrane region" description="Helical" evidence="2">
    <location>
        <begin position="136"/>
        <end position="160"/>
    </location>
</feature>